<name>A0A397JBB7_9GLOM</name>
<dbReference type="AlphaFoldDB" id="A0A397JBB7"/>
<reference evidence="1 2" key="1">
    <citation type="submission" date="2018-08" db="EMBL/GenBank/DDBJ databases">
        <title>Genome and evolution of the arbuscular mycorrhizal fungus Diversispora epigaea (formerly Glomus versiforme) and its bacterial endosymbionts.</title>
        <authorList>
            <person name="Sun X."/>
            <person name="Fei Z."/>
            <person name="Harrison M."/>
        </authorList>
    </citation>
    <scope>NUCLEOTIDE SEQUENCE [LARGE SCALE GENOMIC DNA]</scope>
    <source>
        <strain evidence="1 2">IT104</strain>
    </source>
</reference>
<comment type="caution">
    <text evidence="1">The sequence shown here is derived from an EMBL/GenBank/DDBJ whole genome shotgun (WGS) entry which is preliminary data.</text>
</comment>
<organism evidence="1 2">
    <name type="scientific">Diversispora epigaea</name>
    <dbReference type="NCBI Taxonomy" id="1348612"/>
    <lineage>
        <taxon>Eukaryota</taxon>
        <taxon>Fungi</taxon>
        <taxon>Fungi incertae sedis</taxon>
        <taxon>Mucoromycota</taxon>
        <taxon>Glomeromycotina</taxon>
        <taxon>Glomeromycetes</taxon>
        <taxon>Diversisporales</taxon>
        <taxon>Diversisporaceae</taxon>
        <taxon>Diversispora</taxon>
    </lineage>
</organism>
<sequence>MIIKGRPHARIMCEIAMTRSCADLKAKCELWMRQKYFLYWAMLWSHQAAPSPRKITVAGQPGVFMEEWNFGTIDYYNGLATACTGPDLLAYQVNIPVQDVFWSPSIIRGVPSTAEYVIRVPGGVTAPNFTIDLFQIQ</sequence>
<accession>A0A397JBB7</accession>
<proteinExistence type="predicted"/>
<keyword evidence="2" id="KW-1185">Reference proteome</keyword>
<gene>
    <name evidence="1" type="ORF">Glove_114g170</name>
</gene>
<dbReference type="EMBL" id="PQFF01000106">
    <property type="protein sequence ID" value="RHZ82060.1"/>
    <property type="molecule type" value="Genomic_DNA"/>
</dbReference>
<dbReference type="OrthoDB" id="2400752at2759"/>
<evidence type="ECO:0000313" key="2">
    <source>
        <dbReference type="Proteomes" id="UP000266861"/>
    </source>
</evidence>
<protein>
    <submittedName>
        <fullName evidence="1">Uncharacterized protein</fullName>
    </submittedName>
</protein>
<dbReference type="Proteomes" id="UP000266861">
    <property type="component" value="Unassembled WGS sequence"/>
</dbReference>
<evidence type="ECO:0000313" key="1">
    <source>
        <dbReference type="EMBL" id="RHZ82060.1"/>
    </source>
</evidence>